<keyword evidence="2" id="KW-1185">Reference proteome</keyword>
<gene>
    <name evidence="1" type="primary">TPS11</name>
    <name evidence="1" type="ORF">QJS10_CPB11g01087</name>
</gene>
<dbReference type="EMBL" id="JAUJYO010000011">
    <property type="protein sequence ID" value="KAK1305212.1"/>
    <property type="molecule type" value="Genomic_DNA"/>
</dbReference>
<protein>
    <submittedName>
        <fullName evidence="1">Terpene synthase 11</fullName>
    </submittedName>
</protein>
<evidence type="ECO:0000313" key="2">
    <source>
        <dbReference type="Proteomes" id="UP001180020"/>
    </source>
</evidence>
<name>A0AAV9DYV1_ACOCL</name>
<evidence type="ECO:0000313" key="1">
    <source>
        <dbReference type="EMBL" id="KAK1305212.1"/>
    </source>
</evidence>
<organism evidence="1 2">
    <name type="scientific">Acorus calamus</name>
    <name type="common">Sweet flag</name>
    <dbReference type="NCBI Taxonomy" id="4465"/>
    <lineage>
        <taxon>Eukaryota</taxon>
        <taxon>Viridiplantae</taxon>
        <taxon>Streptophyta</taxon>
        <taxon>Embryophyta</taxon>
        <taxon>Tracheophyta</taxon>
        <taxon>Spermatophyta</taxon>
        <taxon>Magnoliopsida</taxon>
        <taxon>Liliopsida</taxon>
        <taxon>Acoraceae</taxon>
        <taxon>Acorus</taxon>
    </lineage>
</organism>
<dbReference type="AlphaFoldDB" id="A0AAV9DYV1"/>
<reference evidence="1" key="2">
    <citation type="submission" date="2023-06" db="EMBL/GenBank/DDBJ databases">
        <authorList>
            <person name="Ma L."/>
            <person name="Liu K.-W."/>
            <person name="Li Z."/>
            <person name="Hsiao Y.-Y."/>
            <person name="Qi Y."/>
            <person name="Fu T."/>
            <person name="Tang G."/>
            <person name="Zhang D."/>
            <person name="Sun W.-H."/>
            <person name="Liu D.-K."/>
            <person name="Li Y."/>
            <person name="Chen G.-Z."/>
            <person name="Liu X.-D."/>
            <person name="Liao X.-Y."/>
            <person name="Jiang Y.-T."/>
            <person name="Yu X."/>
            <person name="Hao Y."/>
            <person name="Huang J."/>
            <person name="Zhao X.-W."/>
            <person name="Ke S."/>
            <person name="Chen Y.-Y."/>
            <person name="Wu W.-L."/>
            <person name="Hsu J.-L."/>
            <person name="Lin Y.-F."/>
            <person name="Huang M.-D."/>
            <person name="Li C.-Y."/>
            <person name="Huang L."/>
            <person name="Wang Z.-W."/>
            <person name="Zhao X."/>
            <person name="Zhong W.-Y."/>
            <person name="Peng D.-H."/>
            <person name="Ahmad S."/>
            <person name="Lan S."/>
            <person name="Zhang J.-S."/>
            <person name="Tsai W.-C."/>
            <person name="Van De Peer Y."/>
            <person name="Liu Z.-J."/>
        </authorList>
    </citation>
    <scope>NUCLEOTIDE SEQUENCE</scope>
    <source>
        <strain evidence="1">CP</strain>
        <tissue evidence="1">Leaves</tissue>
    </source>
</reference>
<proteinExistence type="predicted"/>
<accession>A0AAV9DYV1</accession>
<dbReference type="Gene3D" id="1.10.600.10">
    <property type="entry name" value="Farnesyl Diphosphate Synthase"/>
    <property type="match status" value="1"/>
</dbReference>
<reference evidence="1" key="1">
    <citation type="journal article" date="2023" name="Nat. Commun.">
        <title>Diploid and tetraploid genomes of Acorus and the evolution of monocots.</title>
        <authorList>
            <person name="Ma L."/>
            <person name="Liu K.W."/>
            <person name="Li Z."/>
            <person name="Hsiao Y.Y."/>
            <person name="Qi Y."/>
            <person name="Fu T."/>
            <person name="Tang G.D."/>
            <person name="Zhang D."/>
            <person name="Sun W.H."/>
            <person name="Liu D.K."/>
            <person name="Li Y."/>
            <person name="Chen G.Z."/>
            <person name="Liu X.D."/>
            <person name="Liao X.Y."/>
            <person name="Jiang Y.T."/>
            <person name="Yu X."/>
            <person name="Hao Y."/>
            <person name="Huang J."/>
            <person name="Zhao X.W."/>
            <person name="Ke S."/>
            <person name="Chen Y.Y."/>
            <person name="Wu W.L."/>
            <person name="Hsu J.L."/>
            <person name="Lin Y.F."/>
            <person name="Huang M.D."/>
            <person name="Li C.Y."/>
            <person name="Huang L."/>
            <person name="Wang Z.W."/>
            <person name="Zhao X."/>
            <person name="Zhong W.Y."/>
            <person name="Peng D.H."/>
            <person name="Ahmad S."/>
            <person name="Lan S."/>
            <person name="Zhang J.S."/>
            <person name="Tsai W.C."/>
            <person name="Van de Peer Y."/>
            <person name="Liu Z.J."/>
        </authorList>
    </citation>
    <scope>NUCLEOTIDE SEQUENCE</scope>
    <source>
        <strain evidence="1">CP</strain>
    </source>
</reference>
<dbReference type="InterPro" id="IPR008949">
    <property type="entry name" value="Isoprenoid_synthase_dom_sf"/>
</dbReference>
<dbReference type="Proteomes" id="UP001180020">
    <property type="component" value="Unassembled WGS sequence"/>
</dbReference>
<comment type="caution">
    <text evidence="1">The sequence shown here is derived from an EMBL/GenBank/DDBJ whole genome shotgun (WGS) entry which is preliminary data.</text>
</comment>
<sequence length="53" mass="5916">MNVARTAQCIYEHGDDDRAPSVESHIQSLFMQPISLDLSPTTHSGKLHLDRPV</sequence>